<feature type="active site" description="Proton donor" evidence="6">
    <location>
        <position position="127"/>
    </location>
</feature>
<evidence type="ECO:0000256" key="4">
    <source>
        <dbReference type="ARBA" id="ARBA00022912"/>
    </source>
</evidence>
<sequence length="154" mass="17264">MFNRILVVCLGNICRSPTGEFALKQLLPSKTIASAGLHAMKHRSADGQDGKGWDMDATARAVAEQNGLACPTHEAQQLTRELIGHYDLILVMENEQRNHIAKRYPEAHAKTMLLGQWLQPGGKDIPDPYKKSDEVYQHVYQLIDQACQAWAQKL</sequence>
<dbReference type="Proteomes" id="UP000287766">
    <property type="component" value="Unassembled WGS sequence"/>
</dbReference>
<reference evidence="9" key="1">
    <citation type="journal article" date="2018" name="Front. Microbiol.">
        <title>Genome-Based Analysis Reveals the Taxonomy and Diversity of the Family Idiomarinaceae.</title>
        <authorList>
            <person name="Liu Y."/>
            <person name="Lai Q."/>
            <person name="Shao Z."/>
        </authorList>
    </citation>
    <scope>NUCLEOTIDE SEQUENCE [LARGE SCALE GENOMIC DNA]</scope>
    <source>
        <strain evidence="9">KYW314</strain>
    </source>
</reference>
<keyword evidence="9" id="KW-1185">Reference proteome</keyword>
<evidence type="ECO:0000313" key="9">
    <source>
        <dbReference type="Proteomes" id="UP000287766"/>
    </source>
</evidence>
<dbReference type="InterPro" id="IPR050438">
    <property type="entry name" value="LMW_PTPase"/>
</dbReference>
<evidence type="ECO:0000313" key="8">
    <source>
        <dbReference type="EMBL" id="RUO41625.1"/>
    </source>
</evidence>
<dbReference type="Pfam" id="PF01451">
    <property type="entry name" value="LMWPc"/>
    <property type="match status" value="1"/>
</dbReference>
<evidence type="ECO:0000259" key="7">
    <source>
        <dbReference type="SMART" id="SM00226"/>
    </source>
</evidence>
<feature type="active site" description="Nucleophile" evidence="6">
    <location>
        <position position="9"/>
    </location>
</feature>
<dbReference type="PANTHER" id="PTHR11717">
    <property type="entry name" value="LOW MOLECULAR WEIGHT PROTEIN TYROSINE PHOSPHATASE"/>
    <property type="match status" value="1"/>
</dbReference>
<dbReference type="CDD" id="cd16343">
    <property type="entry name" value="LMWPTP"/>
    <property type="match status" value="1"/>
</dbReference>
<dbReference type="InterPro" id="IPR017867">
    <property type="entry name" value="Tyr_phospatase_low_mol_wt"/>
</dbReference>
<name>A0A7Z6ZV58_9GAMM</name>
<dbReference type="EC" id="3.1.3.48" evidence="2"/>
<evidence type="ECO:0000256" key="6">
    <source>
        <dbReference type="PIRSR" id="PIRSR617867-1"/>
    </source>
</evidence>
<dbReference type="RefSeq" id="WP_169930360.1">
    <property type="nucleotide sequence ID" value="NZ_PIPR01000001.1"/>
</dbReference>
<dbReference type="GO" id="GO:0004725">
    <property type="term" value="F:protein tyrosine phosphatase activity"/>
    <property type="evidence" value="ECO:0007669"/>
    <property type="project" value="UniProtKB-EC"/>
</dbReference>
<organism evidence="8 9">
    <name type="scientific">Pseudidiomarina aestuarii</name>
    <dbReference type="NCBI Taxonomy" id="624146"/>
    <lineage>
        <taxon>Bacteria</taxon>
        <taxon>Pseudomonadati</taxon>
        <taxon>Pseudomonadota</taxon>
        <taxon>Gammaproteobacteria</taxon>
        <taxon>Alteromonadales</taxon>
        <taxon>Idiomarinaceae</taxon>
        <taxon>Pseudidiomarina</taxon>
    </lineage>
</organism>
<comment type="caution">
    <text evidence="8">The sequence shown here is derived from an EMBL/GenBank/DDBJ whole genome shotgun (WGS) entry which is preliminary data.</text>
</comment>
<evidence type="ECO:0000256" key="2">
    <source>
        <dbReference type="ARBA" id="ARBA00013064"/>
    </source>
</evidence>
<accession>A0A7Z6ZV58</accession>
<keyword evidence="3" id="KW-0378">Hydrolase</keyword>
<dbReference type="PANTHER" id="PTHR11717:SF31">
    <property type="entry name" value="LOW MOLECULAR WEIGHT PROTEIN-TYROSINE-PHOSPHATASE ETP-RELATED"/>
    <property type="match status" value="1"/>
</dbReference>
<dbReference type="SMART" id="SM00226">
    <property type="entry name" value="LMWPc"/>
    <property type="match status" value="1"/>
</dbReference>
<protein>
    <recommendedName>
        <fullName evidence="2">protein-tyrosine-phosphatase</fullName>
        <ecNumber evidence="2">3.1.3.48</ecNumber>
    </recommendedName>
</protein>
<feature type="active site" evidence="6">
    <location>
        <position position="15"/>
    </location>
</feature>
<keyword evidence="4" id="KW-0904">Protein phosphatase</keyword>
<dbReference type="InterPro" id="IPR023485">
    <property type="entry name" value="Ptyr_pPase"/>
</dbReference>
<dbReference type="Gene3D" id="3.40.50.2300">
    <property type="match status" value="1"/>
</dbReference>
<proteinExistence type="inferred from homology"/>
<comment type="similarity">
    <text evidence="1">Belongs to the low molecular weight phosphotyrosine protein phosphatase family.</text>
</comment>
<evidence type="ECO:0000256" key="5">
    <source>
        <dbReference type="ARBA" id="ARBA00051722"/>
    </source>
</evidence>
<dbReference type="AlphaFoldDB" id="A0A7Z6ZV58"/>
<comment type="catalytic activity">
    <reaction evidence="5">
        <text>O-phospho-L-tyrosyl-[protein] + H2O = L-tyrosyl-[protein] + phosphate</text>
        <dbReference type="Rhea" id="RHEA:10684"/>
        <dbReference type="Rhea" id="RHEA-COMP:10136"/>
        <dbReference type="Rhea" id="RHEA-COMP:20101"/>
        <dbReference type="ChEBI" id="CHEBI:15377"/>
        <dbReference type="ChEBI" id="CHEBI:43474"/>
        <dbReference type="ChEBI" id="CHEBI:46858"/>
        <dbReference type="ChEBI" id="CHEBI:61978"/>
        <dbReference type="EC" id="3.1.3.48"/>
    </reaction>
</comment>
<evidence type="ECO:0000256" key="1">
    <source>
        <dbReference type="ARBA" id="ARBA00011063"/>
    </source>
</evidence>
<gene>
    <name evidence="8" type="ORF">CWE22_05560</name>
</gene>
<feature type="domain" description="Phosphotyrosine protein phosphatase I" evidence="7">
    <location>
        <begin position="3"/>
        <end position="153"/>
    </location>
</feature>
<dbReference type="SUPFAM" id="SSF52788">
    <property type="entry name" value="Phosphotyrosine protein phosphatases I"/>
    <property type="match status" value="1"/>
</dbReference>
<dbReference type="PRINTS" id="PR00719">
    <property type="entry name" value="LMWPTPASE"/>
</dbReference>
<dbReference type="EMBL" id="PIPR01000001">
    <property type="protein sequence ID" value="RUO41625.1"/>
    <property type="molecule type" value="Genomic_DNA"/>
</dbReference>
<dbReference type="InterPro" id="IPR036196">
    <property type="entry name" value="Ptyr_pPase_sf"/>
</dbReference>
<evidence type="ECO:0000256" key="3">
    <source>
        <dbReference type="ARBA" id="ARBA00022801"/>
    </source>
</evidence>